<dbReference type="HOGENOM" id="CLU_2000173_0_0_4"/>
<feature type="transmembrane region" description="Helical" evidence="1">
    <location>
        <begin position="61"/>
        <end position="78"/>
    </location>
</feature>
<reference evidence="2 3" key="1">
    <citation type="journal article" date="2004" name="Appl. Environ. Microbiol.">
        <title>Mineralization of individual congeners of linear alkylbenzenesulfonate by defined pairs of heterotrophic bacteria.</title>
        <authorList>
            <person name="Schleheck D."/>
            <person name="Knepper T.P."/>
            <person name="Fischer K."/>
            <person name="Cook A.M."/>
        </authorList>
    </citation>
    <scope>NUCLEOTIDE SEQUENCE [LARGE SCALE GENOMIC DNA]</scope>
    <source>
        <strain evidence="3">DSM 14801 / SPH-1</strain>
    </source>
</reference>
<dbReference type="Proteomes" id="UP000000784">
    <property type="component" value="Chromosome"/>
</dbReference>
<accession>A9BZ64</accession>
<dbReference type="AlphaFoldDB" id="A9BZ64"/>
<sequence length="124" mass="14379">MKSMRSKLLADAIGLIFFLALPMPAFAFATDVVLYYFWAIFFVFLICIVGSIYLHSTRKAIYASIWLISVFSSVYCEVPRNIKMLVTIYLLISPIIILVLIFCRSNNKQQNEREKITPDKDREK</sequence>
<dbReference type="KEGG" id="dac:Daci_2526"/>
<keyword evidence="1" id="KW-1133">Transmembrane helix</keyword>
<gene>
    <name evidence="2" type="ordered locus">Daci_2526</name>
</gene>
<keyword evidence="1" id="KW-0812">Transmembrane</keyword>
<organism evidence="2 3">
    <name type="scientific">Delftia acidovorans (strain DSM 14801 / SPH-1)</name>
    <dbReference type="NCBI Taxonomy" id="398578"/>
    <lineage>
        <taxon>Bacteria</taxon>
        <taxon>Pseudomonadati</taxon>
        <taxon>Pseudomonadota</taxon>
        <taxon>Betaproteobacteria</taxon>
        <taxon>Burkholderiales</taxon>
        <taxon>Comamonadaceae</taxon>
        <taxon>Delftia</taxon>
    </lineage>
</organism>
<reference evidence="3" key="2">
    <citation type="submission" date="2007-11" db="EMBL/GenBank/DDBJ databases">
        <title>Complete sequence of Delftia acidovorans DSM 14801 / SPH-1.</title>
        <authorList>
            <person name="Copeland A."/>
            <person name="Lucas S."/>
            <person name="Lapidus A."/>
            <person name="Barry K."/>
            <person name="Glavina del Rio T."/>
            <person name="Dalin E."/>
            <person name="Tice H."/>
            <person name="Pitluck S."/>
            <person name="Lowry S."/>
            <person name="Clum A."/>
            <person name="Schmutz J."/>
            <person name="Larimer F."/>
            <person name="Land M."/>
            <person name="Hauser L."/>
            <person name="Kyrpides N."/>
            <person name="Kim E."/>
            <person name="Schleheck D."/>
            <person name="Richardson P."/>
        </authorList>
    </citation>
    <scope>NUCLEOTIDE SEQUENCE [LARGE SCALE GENOMIC DNA]</scope>
    <source>
        <strain evidence="3">DSM 14801 / SPH-1</strain>
    </source>
</reference>
<keyword evidence="1" id="KW-0472">Membrane</keyword>
<evidence type="ECO:0008006" key="4">
    <source>
        <dbReference type="Google" id="ProtNLM"/>
    </source>
</evidence>
<evidence type="ECO:0000256" key="1">
    <source>
        <dbReference type="SAM" id="Phobius"/>
    </source>
</evidence>
<feature type="transmembrane region" description="Helical" evidence="1">
    <location>
        <begin position="37"/>
        <end position="54"/>
    </location>
</feature>
<proteinExistence type="predicted"/>
<keyword evidence="3" id="KW-1185">Reference proteome</keyword>
<evidence type="ECO:0000313" key="2">
    <source>
        <dbReference type="EMBL" id="ABX35164.1"/>
    </source>
</evidence>
<feature type="transmembrane region" description="Helical" evidence="1">
    <location>
        <begin position="84"/>
        <end position="103"/>
    </location>
</feature>
<evidence type="ECO:0000313" key="3">
    <source>
        <dbReference type="Proteomes" id="UP000000784"/>
    </source>
</evidence>
<protein>
    <recommendedName>
        <fullName evidence="4">Transmembrane protein</fullName>
    </recommendedName>
</protein>
<name>A9BZ64_DELAS</name>
<dbReference type="EMBL" id="CP000884">
    <property type="protein sequence ID" value="ABX35164.1"/>
    <property type="molecule type" value="Genomic_DNA"/>
</dbReference>